<proteinExistence type="predicted"/>
<name>A0A455U8V6_9GAMM</name>
<evidence type="ECO:0000313" key="3">
    <source>
        <dbReference type="Proteomes" id="UP000320231"/>
    </source>
</evidence>
<gene>
    <name evidence="2" type="ORF">HSBAA_19940</name>
</gene>
<evidence type="ECO:0000256" key="1">
    <source>
        <dbReference type="SAM" id="MobiDB-lite"/>
    </source>
</evidence>
<protein>
    <submittedName>
        <fullName evidence="2">Uncharacterized protein</fullName>
    </submittedName>
</protein>
<dbReference type="EMBL" id="AP019514">
    <property type="protein sequence ID" value="BBI60688.1"/>
    <property type="molecule type" value="Genomic_DNA"/>
</dbReference>
<accession>A0A455U8V6</accession>
<dbReference type="KEGG" id="hsr:HSBAA_19940"/>
<evidence type="ECO:0000313" key="2">
    <source>
        <dbReference type="EMBL" id="BBI60688.1"/>
    </source>
</evidence>
<feature type="compositionally biased region" description="Basic and acidic residues" evidence="1">
    <location>
        <begin position="49"/>
        <end position="61"/>
    </location>
</feature>
<feature type="region of interest" description="Disordered" evidence="1">
    <location>
        <begin position="42"/>
        <end position="61"/>
    </location>
</feature>
<sequence>MNRRSPISLRSLAPDVVIKTIEASFHTGLPNVSDTAVPFGLGAGRRGTSRKDEDMRLWGIH</sequence>
<organism evidence="2 3">
    <name type="scientific">Vreelandella sulfidaeris</name>
    <dbReference type="NCBI Taxonomy" id="115553"/>
    <lineage>
        <taxon>Bacteria</taxon>
        <taxon>Pseudomonadati</taxon>
        <taxon>Pseudomonadota</taxon>
        <taxon>Gammaproteobacteria</taxon>
        <taxon>Oceanospirillales</taxon>
        <taxon>Halomonadaceae</taxon>
        <taxon>Vreelandella</taxon>
    </lineage>
</organism>
<dbReference type="Proteomes" id="UP000320231">
    <property type="component" value="Chromosome"/>
</dbReference>
<reference evidence="2 3" key="1">
    <citation type="journal article" date="2019" name="Microbiol. Resour. Announc.">
        <title>Complete Genome Sequence of Halomonas sulfidaeris Strain Esulfide1 Isolated from a Metal Sulfide Rock at a Depth of 2,200 Meters, Obtained Using Nanopore Sequencing.</title>
        <authorList>
            <person name="Saito M."/>
            <person name="Nishigata A."/>
            <person name="Galipon J."/>
            <person name="Arakawa K."/>
        </authorList>
    </citation>
    <scope>NUCLEOTIDE SEQUENCE [LARGE SCALE GENOMIC DNA]</scope>
    <source>
        <strain evidence="2 3">ATCC BAA-803</strain>
    </source>
</reference>
<dbReference type="AlphaFoldDB" id="A0A455U8V6"/>